<evidence type="ECO:0000313" key="3">
    <source>
        <dbReference type="Proteomes" id="UP000053732"/>
    </source>
</evidence>
<feature type="compositionally biased region" description="Basic and acidic residues" evidence="1">
    <location>
        <begin position="403"/>
        <end position="419"/>
    </location>
</feature>
<dbReference type="STRING" id="1429867.A0A0G4PLQ7"/>
<proteinExistence type="predicted"/>
<organism evidence="2 3">
    <name type="scientific">Penicillium camemberti (strain FM 013)</name>
    <dbReference type="NCBI Taxonomy" id="1429867"/>
    <lineage>
        <taxon>Eukaryota</taxon>
        <taxon>Fungi</taxon>
        <taxon>Dikarya</taxon>
        <taxon>Ascomycota</taxon>
        <taxon>Pezizomycotina</taxon>
        <taxon>Eurotiomycetes</taxon>
        <taxon>Eurotiomycetidae</taxon>
        <taxon>Eurotiales</taxon>
        <taxon>Aspergillaceae</taxon>
        <taxon>Penicillium</taxon>
    </lineage>
</organism>
<dbReference type="Proteomes" id="UP000053732">
    <property type="component" value="Unassembled WGS sequence"/>
</dbReference>
<reference evidence="2 3" key="1">
    <citation type="journal article" date="2014" name="Nat. Commun.">
        <title>Multiple recent horizontal transfers of a large genomic region in cheese making fungi.</title>
        <authorList>
            <person name="Cheeseman K."/>
            <person name="Ropars J."/>
            <person name="Renault P."/>
            <person name="Dupont J."/>
            <person name="Gouzy J."/>
            <person name="Branca A."/>
            <person name="Abraham A.L."/>
            <person name="Ceppi M."/>
            <person name="Conseiller E."/>
            <person name="Debuchy R."/>
            <person name="Malagnac F."/>
            <person name="Goarin A."/>
            <person name="Silar P."/>
            <person name="Lacoste S."/>
            <person name="Sallet E."/>
            <person name="Bensimon A."/>
            <person name="Giraud T."/>
            <person name="Brygoo Y."/>
        </authorList>
    </citation>
    <scope>NUCLEOTIDE SEQUENCE [LARGE SCALE GENOMIC DNA]</scope>
    <source>
        <strain evidence="3">FM 013</strain>
    </source>
</reference>
<protein>
    <submittedName>
        <fullName evidence="2">Str. FM013</fullName>
    </submittedName>
</protein>
<name>A0A0G4PLQ7_PENC3</name>
<sequence>MPASAPKEAKMACYPSDEAAFIEQQEVLRDRCSKALADHLKSNPDVVWTPKDGYGRFPTTKKEEAELKLVLDLEFNEESGQWEFPPANNRLSDELVYLAVKFMNARHRARLYPYDFDSMGHINPERVSSGPAPIIWAHGLPFFPVYKGYYILCGRENANSIGWLIHEKTKDVMQSNPIWSIGAVIAPDSAVKAPHNITRQMTQHKPSGIESELKYRSKAWTRDFVATNHHLCAVLPNPEVDGIEICPLWKAWGYNVRCGPMKRGVKPTTIPKEFFTSHGIKGFDYEALSRPYSNRLLNEDAELDGETDSDDDIEVEELAGKSGEIASSGNQSIMAQSASQVDVDMDIVSPVEVPAQVPAQAPEQVTEKVPDDVKEEATEEVKEKIAEEVTGKVLDDVKEEVTEEVTGKVSDDVKEKATEEATEEATEGVAKEVTEEITKEVENEALEETTKDLKIAPSEHEEPKIAEGLTS</sequence>
<keyword evidence="3" id="KW-1185">Reference proteome</keyword>
<dbReference type="AlphaFoldDB" id="A0A0G4PLQ7"/>
<feature type="region of interest" description="Disordered" evidence="1">
    <location>
        <begin position="403"/>
        <end position="471"/>
    </location>
</feature>
<gene>
    <name evidence="2" type="ORF">PCAMFM013_S021g000234</name>
</gene>
<feature type="compositionally biased region" description="Basic and acidic residues" evidence="1">
    <location>
        <begin position="429"/>
        <end position="465"/>
    </location>
</feature>
<dbReference type="EMBL" id="HG793154">
    <property type="protein sequence ID" value="CRL27319.1"/>
    <property type="molecule type" value="Genomic_DNA"/>
</dbReference>
<accession>A0A0G4PLQ7</accession>
<evidence type="ECO:0000313" key="2">
    <source>
        <dbReference type="EMBL" id="CRL27319.1"/>
    </source>
</evidence>
<evidence type="ECO:0000256" key="1">
    <source>
        <dbReference type="SAM" id="MobiDB-lite"/>
    </source>
</evidence>